<proteinExistence type="inferred from homology"/>
<dbReference type="PANTHER" id="PTHR48086">
    <property type="entry name" value="SODIUM/PROLINE SYMPORTER-RELATED"/>
    <property type="match status" value="1"/>
</dbReference>
<keyword evidence="6" id="KW-0769">Symport</keyword>
<keyword evidence="7 14" id="KW-1133">Transmembrane helix</keyword>
<feature type="transmembrane region" description="Helical" evidence="14">
    <location>
        <begin position="393"/>
        <end position="417"/>
    </location>
</feature>
<dbReference type="InterPro" id="IPR011851">
    <property type="entry name" value="Na/Pro_symporter"/>
</dbReference>
<feature type="transmembrane region" description="Helical" evidence="14">
    <location>
        <begin position="120"/>
        <end position="138"/>
    </location>
</feature>
<protein>
    <submittedName>
        <fullName evidence="15">Sodium/proline symporter</fullName>
    </submittedName>
</protein>
<keyword evidence="4" id="KW-1003">Cell membrane</keyword>
<keyword evidence="9" id="KW-0406">Ion transport</keyword>
<dbReference type="GO" id="GO:0015824">
    <property type="term" value="P:proline transport"/>
    <property type="evidence" value="ECO:0007669"/>
    <property type="project" value="InterPro"/>
</dbReference>
<dbReference type="GO" id="GO:0005298">
    <property type="term" value="F:proline:sodium symporter activity"/>
    <property type="evidence" value="ECO:0007669"/>
    <property type="project" value="InterPro"/>
</dbReference>
<feature type="transmembrane region" description="Helical" evidence="14">
    <location>
        <begin position="229"/>
        <end position="248"/>
    </location>
</feature>
<feature type="transmembrane region" description="Helical" evidence="14">
    <location>
        <begin position="269"/>
        <end position="293"/>
    </location>
</feature>
<feature type="transmembrane region" description="Helical" evidence="14">
    <location>
        <begin position="158"/>
        <end position="181"/>
    </location>
</feature>
<keyword evidence="8" id="KW-0915">Sodium</keyword>
<keyword evidence="10 14" id="KW-0472">Membrane</keyword>
<feature type="transmembrane region" description="Helical" evidence="14">
    <location>
        <begin position="424"/>
        <end position="442"/>
    </location>
</feature>
<reference evidence="15" key="1">
    <citation type="journal article" date="1998" name="Int. J. Syst. Bacteriol. 48 Pt">
        <title>Thermococcus guaymasensis sp. nov. and Thermococcus aggregans sp. nov., two novel thermophilic archaea isolated from the Guaymas Basin hydrothermal vent site.</title>
        <authorList>
            <person name="Canganella F."/>
            <person name="Jones W.J."/>
            <person name="Gambacorta A."/>
            <person name="Antranikian G."/>
        </authorList>
    </citation>
    <scope>NUCLEOTIDE SEQUENCE</scope>
    <source>
        <strain evidence="15">TY</strain>
    </source>
</reference>
<comment type="catalytic activity">
    <reaction evidence="12">
        <text>L-proline(in) + Na(+)(in) = L-proline(out) + Na(+)(out)</text>
        <dbReference type="Rhea" id="RHEA:28967"/>
        <dbReference type="ChEBI" id="CHEBI:29101"/>
        <dbReference type="ChEBI" id="CHEBI:60039"/>
    </reaction>
</comment>
<evidence type="ECO:0000256" key="2">
    <source>
        <dbReference type="ARBA" id="ARBA00006434"/>
    </source>
</evidence>
<reference evidence="15" key="2">
    <citation type="submission" date="2022-06" db="EMBL/GenBank/DDBJ databases">
        <authorList>
            <person name="Park Y.-J."/>
        </authorList>
    </citation>
    <scope>NUCLEOTIDE SEQUENCE</scope>
    <source>
        <strain evidence="15">TY</strain>
    </source>
</reference>
<evidence type="ECO:0000256" key="5">
    <source>
        <dbReference type="ARBA" id="ARBA00022692"/>
    </source>
</evidence>
<feature type="transmembrane region" description="Helical" evidence="14">
    <location>
        <begin position="71"/>
        <end position="93"/>
    </location>
</feature>
<dbReference type="InterPro" id="IPR050277">
    <property type="entry name" value="Sodium:Solute_Symporter"/>
</dbReference>
<keyword evidence="11" id="KW-0739">Sodium transport</keyword>
<dbReference type="Proteomes" id="UP001055732">
    <property type="component" value="Chromosome"/>
</dbReference>
<feature type="transmembrane region" description="Helical" evidence="14">
    <location>
        <begin position="188"/>
        <end position="209"/>
    </location>
</feature>
<dbReference type="Gene3D" id="1.20.1730.10">
    <property type="entry name" value="Sodium/glucose cotransporter"/>
    <property type="match status" value="1"/>
</dbReference>
<evidence type="ECO:0000256" key="13">
    <source>
        <dbReference type="RuleBase" id="RU362091"/>
    </source>
</evidence>
<sequence length="500" mass="54393">MIEEAIFIGYLIFLLIVGWLGTRRTKTGEDFYVAGRKMGAWVLAFTHEASIMSGWVFLGAAGFVYEHAVAGTWVVPGDVLGTLMVLILCGILVHRIGKLTGAISVIDVLEARYYDEDKRIIRLILTLVILFASWAYVVSQLVAGGKTLEFFFGWKYGYAVVIVGMIIILYTMASGMLAVAWTDFVQGLLMLIGLSLAIIVALKEVGGFAPMLDKLHAMDPSYTKLAPNFLVTMLSFTVLLGSGTFGYLGQPHIHARYLAAKDEKTIANATVISVVVISIFMIGAALGGLAGKVLWPDPSVFPRGDPEYVLLQLFRYAFSPAMAALFTTAVLAGAMSTADSWLLVASTSASWDFYKQYLRKPIDQKKQVNIARITTLVLGFLAILFSFKPESVFWLVALAWGTFASAIGPPLVLGLYWKRATRKGALVSIIVGAIVNAAWHYAGLEAYSHPAVPGMAAATIALVVISLLDKEPPKKAQDLVVYARTGKLPEDSEWKQLQAS</sequence>
<keyword evidence="3" id="KW-0813">Transport</keyword>
<evidence type="ECO:0000313" key="16">
    <source>
        <dbReference type="Proteomes" id="UP001055732"/>
    </source>
</evidence>
<evidence type="ECO:0000256" key="9">
    <source>
        <dbReference type="ARBA" id="ARBA00023065"/>
    </source>
</evidence>
<gene>
    <name evidence="15" type="ORF">NF865_06785</name>
</gene>
<dbReference type="GO" id="GO:0031402">
    <property type="term" value="F:sodium ion binding"/>
    <property type="evidence" value="ECO:0007669"/>
    <property type="project" value="InterPro"/>
</dbReference>
<dbReference type="AlphaFoldDB" id="A0A9E7SN10"/>
<accession>A0A9E7SN10</accession>
<evidence type="ECO:0000256" key="8">
    <source>
        <dbReference type="ARBA" id="ARBA00023053"/>
    </source>
</evidence>
<evidence type="ECO:0000256" key="6">
    <source>
        <dbReference type="ARBA" id="ARBA00022847"/>
    </source>
</evidence>
<dbReference type="EMBL" id="CP099582">
    <property type="protein sequence ID" value="USS40045.1"/>
    <property type="molecule type" value="Genomic_DNA"/>
</dbReference>
<dbReference type="RefSeq" id="WP_253304002.1">
    <property type="nucleotide sequence ID" value="NZ_CP099582.1"/>
</dbReference>
<evidence type="ECO:0000256" key="11">
    <source>
        <dbReference type="ARBA" id="ARBA00023201"/>
    </source>
</evidence>
<comment type="similarity">
    <text evidence="2 13">Belongs to the sodium:solute symporter (SSF) (TC 2.A.21) family.</text>
</comment>
<evidence type="ECO:0000256" key="12">
    <source>
        <dbReference type="ARBA" id="ARBA00033708"/>
    </source>
</evidence>
<evidence type="ECO:0000256" key="1">
    <source>
        <dbReference type="ARBA" id="ARBA00004651"/>
    </source>
</evidence>
<keyword evidence="5 14" id="KW-0812">Transmembrane</keyword>
<keyword evidence="16" id="KW-1185">Reference proteome</keyword>
<feature type="transmembrane region" description="Helical" evidence="14">
    <location>
        <begin position="369"/>
        <end position="387"/>
    </location>
</feature>
<evidence type="ECO:0000256" key="4">
    <source>
        <dbReference type="ARBA" id="ARBA00022475"/>
    </source>
</evidence>
<dbReference type="InterPro" id="IPR001734">
    <property type="entry name" value="Na/solute_symporter"/>
</dbReference>
<evidence type="ECO:0000313" key="15">
    <source>
        <dbReference type="EMBL" id="USS40045.1"/>
    </source>
</evidence>
<name>A0A9E7SN10_THEAG</name>
<dbReference type="GO" id="GO:0005886">
    <property type="term" value="C:plasma membrane"/>
    <property type="evidence" value="ECO:0007669"/>
    <property type="project" value="UniProtKB-SubCell"/>
</dbReference>
<dbReference type="InterPro" id="IPR018212">
    <property type="entry name" value="Na/solute_symporter_CS"/>
</dbReference>
<evidence type="ECO:0000256" key="10">
    <source>
        <dbReference type="ARBA" id="ARBA00023136"/>
    </source>
</evidence>
<dbReference type="Pfam" id="PF00474">
    <property type="entry name" value="SSF"/>
    <property type="match status" value="1"/>
</dbReference>
<evidence type="ECO:0000256" key="7">
    <source>
        <dbReference type="ARBA" id="ARBA00022989"/>
    </source>
</evidence>
<dbReference type="PROSITE" id="PS50283">
    <property type="entry name" value="NA_SOLUT_SYMP_3"/>
    <property type="match status" value="1"/>
</dbReference>
<dbReference type="InterPro" id="IPR038377">
    <property type="entry name" value="Na/Glc_symporter_sf"/>
</dbReference>
<comment type="subcellular location">
    <subcellularLocation>
        <location evidence="1">Cell membrane</location>
        <topology evidence="1">Multi-pass membrane protein</topology>
    </subcellularLocation>
</comment>
<feature type="transmembrane region" description="Helical" evidence="14">
    <location>
        <begin position="448"/>
        <end position="468"/>
    </location>
</feature>
<feature type="transmembrane region" description="Helical" evidence="14">
    <location>
        <begin position="42"/>
        <end position="65"/>
    </location>
</feature>
<dbReference type="NCBIfam" id="TIGR00813">
    <property type="entry name" value="sss"/>
    <property type="match status" value="1"/>
</dbReference>
<dbReference type="CDD" id="cd11475">
    <property type="entry name" value="SLC5sbd_PutP"/>
    <property type="match status" value="1"/>
</dbReference>
<feature type="transmembrane region" description="Helical" evidence="14">
    <location>
        <begin position="313"/>
        <end position="334"/>
    </location>
</feature>
<dbReference type="PROSITE" id="PS00457">
    <property type="entry name" value="NA_SOLUT_SYMP_2"/>
    <property type="match status" value="1"/>
</dbReference>
<feature type="transmembrane region" description="Helical" evidence="14">
    <location>
        <begin position="6"/>
        <end position="22"/>
    </location>
</feature>
<dbReference type="KEGG" id="tagg:NF865_06785"/>
<evidence type="ECO:0000256" key="3">
    <source>
        <dbReference type="ARBA" id="ARBA00022448"/>
    </source>
</evidence>
<organism evidence="15 16">
    <name type="scientific">Thermococcus aggregans</name>
    <dbReference type="NCBI Taxonomy" id="110163"/>
    <lineage>
        <taxon>Archaea</taxon>
        <taxon>Methanobacteriati</taxon>
        <taxon>Methanobacteriota</taxon>
        <taxon>Thermococci</taxon>
        <taxon>Thermococcales</taxon>
        <taxon>Thermococcaceae</taxon>
        <taxon>Thermococcus</taxon>
    </lineage>
</organism>
<evidence type="ECO:0000256" key="14">
    <source>
        <dbReference type="SAM" id="Phobius"/>
    </source>
</evidence>
<dbReference type="PANTHER" id="PTHR48086:SF3">
    <property type="entry name" value="SODIUM_PROLINE SYMPORTER"/>
    <property type="match status" value="1"/>
</dbReference>